<feature type="compositionally biased region" description="Acidic residues" evidence="1">
    <location>
        <begin position="279"/>
        <end position="288"/>
    </location>
</feature>
<evidence type="ECO:0000256" key="1">
    <source>
        <dbReference type="SAM" id="MobiDB-lite"/>
    </source>
</evidence>
<feature type="compositionally biased region" description="Acidic residues" evidence="1">
    <location>
        <begin position="235"/>
        <end position="251"/>
    </location>
</feature>
<evidence type="ECO:0000313" key="2">
    <source>
        <dbReference type="EMBL" id="KAL0065162.1"/>
    </source>
</evidence>
<accession>A0ABR2ZU02</accession>
<sequence length="690" mass="78588">MVSWDSIPIEEFQRNVKDLSSALEELSQSSVQTRHSSSEDLDPWIELFCNSLASMEGVRTWISQSCHVSLDDLEEFPDLDLVIRIFDIISSKDEEQTEDLLNNLQISIIRGYARKQRSLWSEYARNIESLIDPNDDSDEEDCGSSYNPSSLSAKSSSSLSSLDSLSSELAEQLADQMHVDPSPVPDLSYTKNFKRWKVMLTRTLMKPIYGLPSTDYISTVATGDTRKRKRKSEPEPDPDPEPEPEEGEIVETDSNGSNNNKVGGKEGGNKDRENKDRDSEDQDNEVGNDDFNSCFDADANPIVEKQTTNPPSPDKATADKLKSRRILEDGEIQEDDNIFAREWKENEDNLVTVIREMKAIKDVTYNVQTFVETFLKTECAEIMARVSNPTFLARYSHPQNHKLQRLYGFTDVLGELFDLWVFGEEEPLDGEELRKAEKESLRSVPAQLAQPSELWQGFWTHIKELKTTNQFTMLPDLLQLIIDESIKLRKAKEALYRKIRSGKTTTHHAGRWVTGHDTFLREPIETYLAPVKDNNGKDTGKYVRLTYFVDKLKQAFGRQRIVAGSCKKCLGEVDLTKKCFRYFYVNTNIDSRRTESLRGHGVSMVSPDDRMNPVKVKPAKAKGESRGEAKAAASSKNVKDIKSFDELDMRWITPDEKALECCKRVTFFFMDEAEPEKKACCSVLLARTFE</sequence>
<feature type="compositionally biased region" description="Basic and acidic residues" evidence="1">
    <location>
        <begin position="263"/>
        <end position="278"/>
    </location>
</feature>
<feature type="region of interest" description="Disordered" evidence="1">
    <location>
        <begin position="131"/>
        <end position="158"/>
    </location>
</feature>
<feature type="compositionally biased region" description="Acidic residues" evidence="1">
    <location>
        <begin position="133"/>
        <end position="142"/>
    </location>
</feature>
<keyword evidence="3" id="KW-1185">Reference proteome</keyword>
<comment type="caution">
    <text evidence="2">The sequence shown here is derived from an EMBL/GenBank/DDBJ whole genome shotgun (WGS) entry which is preliminary data.</text>
</comment>
<protein>
    <submittedName>
        <fullName evidence="2">Uncharacterized protein</fullName>
    </submittedName>
</protein>
<proteinExistence type="predicted"/>
<organism evidence="2 3">
    <name type="scientific">Marasmius tenuissimus</name>
    <dbReference type="NCBI Taxonomy" id="585030"/>
    <lineage>
        <taxon>Eukaryota</taxon>
        <taxon>Fungi</taxon>
        <taxon>Dikarya</taxon>
        <taxon>Basidiomycota</taxon>
        <taxon>Agaricomycotina</taxon>
        <taxon>Agaricomycetes</taxon>
        <taxon>Agaricomycetidae</taxon>
        <taxon>Agaricales</taxon>
        <taxon>Marasmiineae</taxon>
        <taxon>Marasmiaceae</taxon>
        <taxon>Marasmius</taxon>
    </lineage>
</organism>
<feature type="region of interest" description="Disordered" evidence="1">
    <location>
        <begin position="600"/>
        <end position="634"/>
    </location>
</feature>
<name>A0ABR2ZU02_9AGAR</name>
<feature type="region of interest" description="Disordered" evidence="1">
    <location>
        <begin position="222"/>
        <end position="322"/>
    </location>
</feature>
<feature type="compositionally biased region" description="Low complexity" evidence="1">
    <location>
        <begin position="144"/>
        <end position="158"/>
    </location>
</feature>
<gene>
    <name evidence="2" type="ORF">AAF712_007832</name>
</gene>
<evidence type="ECO:0000313" key="3">
    <source>
        <dbReference type="Proteomes" id="UP001437256"/>
    </source>
</evidence>
<reference evidence="2 3" key="1">
    <citation type="submission" date="2024-05" db="EMBL/GenBank/DDBJ databases">
        <title>A draft genome resource for the thread blight pathogen Marasmius tenuissimus strain MS-2.</title>
        <authorList>
            <person name="Yulfo-Soto G.E."/>
            <person name="Baruah I.K."/>
            <person name="Amoako-Attah I."/>
            <person name="Bukari Y."/>
            <person name="Meinhardt L.W."/>
            <person name="Bailey B.A."/>
            <person name="Cohen S.P."/>
        </authorList>
    </citation>
    <scope>NUCLEOTIDE SEQUENCE [LARGE SCALE GENOMIC DNA]</scope>
    <source>
        <strain evidence="2 3">MS-2</strain>
    </source>
</reference>
<dbReference type="EMBL" id="JBBXMP010000051">
    <property type="protein sequence ID" value="KAL0065162.1"/>
    <property type="molecule type" value="Genomic_DNA"/>
</dbReference>
<dbReference type="Proteomes" id="UP001437256">
    <property type="component" value="Unassembled WGS sequence"/>
</dbReference>